<comment type="subcellular location">
    <subcellularLocation>
        <location evidence="1">Membrane</location>
        <topology evidence="1">Multi-pass membrane protein</topology>
    </subcellularLocation>
</comment>
<feature type="non-terminal residue" evidence="11">
    <location>
        <position position="1"/>
    </location>
</feature>
<evidence type="ECO:0000256" key="7">
    <source>
        <dbReference type="ARBA" id="ARBA00023214"/>
    </source>
</evidence>
<keyword evidence="7" id="KW-0868">Chloride</keyword>
<dbReference type="GO" id="GO:0005769">
    <property type="term" value="C:early endosome"/>
    <property type="evidence" value="ECO:0007669"/>
    <property type="project" value="TreeGrafter"/>
</dbReference>
<feature type="region of interest" description="Disordered" evidence="8">
    <location>
        <begin position="587"/>
        <end position="606"/>
    </location>
</feature>
<feature type="domain" description="CBS" evidence="10">
    <location>
        <begin position="622"/>
        <end position="668"/>
    </location>
</feature>
<evidence type="ECO:0000313" key="12">
    <source>
        <dbReference type="Proteomes" id="UP000274922"/>
    </source>
</evidence>
<sequence>SFGITEEWILALIIGLVTGLVAAYIDVLVEWTTDIRQGYCARQFSASEAMCCLGMEEMGCPDWRPWFGARWTAVPFKYVVYTLLSMLFATLAATIVKGFAPHARGGGAAEVKTILGGVIMHEVLSFRTLVGKIVTLPLSIGSGLVLGKEASMIHLSAAIGHSLCWITPAIERSEVRKRAIIAVATAAGFASAFGSPIAGVMFVFEELATFFHGDSMILSFFAALISNVALQLIRPYRGRRTIYQVTYTRDWQWFELYPFALLGVFGGVMGMLFNRGFLHAKRLRSQPWFRVTPVVEAALMAFATAVISYPNVFMRGGNLNLLGHLFRECNEDDFSGLCSEGAWFSTVLSLTVALVLKTGLAIVTVGVQVPGGVFIPAMIYGGIFGRIVGICIEALSKAHPEWPLFDQCHPDKPCITPGIYGLLGAMAGLGGLTRLTVTLTVVMFELTGTLHYVVPCMVTLFVAKVTGDFFDPMPFSETQIESQNYPFLDPKLELNTGFDIGDVMTNVSDLVTLAAASPIPIEVLENLVDHTTLTGWPVIISPTDLTLVGYIYRGDLQRYLTSLARSDRTRTFTHVALDHLWQQHLPIPPPRTPAAAPDARRDVHGETQAGSRVLADFTALVDRNRITVDPAMSFELVLTIFQKMGPRVVLVAHQGQLCGLITRKDMIHLTREFVELGYHRLS</sequence>
<feature type="transmembrane region" description="Helical" evidence="9">
    <location>
        <begin position="78"/>
        <end position="96"/>
    </location>
</feature>
<protein>
    <recommendedName>
        <fullName evidence="10">CBS domain-containing protein</fullName>
    </recommendedName>
</protein>
<dbReference type="Pfam" id="PF00654">
    <property type="entry name" value="Voltage_CLC"/>
    <property type="match status" value="1"/>
</dbReference>
<dbReference type="EMBL" id="ML014246">
    <property type="protein sequence ID" value="RKO99933.1"/>
    <property type="molecule type" value="Genomic_DNA"/>
</dbReference>
<dbReference type="PANTHER" id="PTHR45711">
    <property type="entry name" value="CHLORIDE CHANNEL PROTEIN"/>
    <property type="match status" value="1"/>
</dbReference>
<keyword evidence="5" id="KW-0406">Ion transport</keyword>
<evidence type="ECO:0000256" key="1">
    <source>
        <dbReference type="ARBA" id="ARBA00004141"/>
    </source>
</evidence>
<evidence type="ECO:0000256" key="6">
    <source>
        <dbReference type="ARBA" id="ARBA00023136"/>
    </source>
</evidence>
<dbReference type="STRING" id="1555241.A0A4P9X4E6"/>
<dbReference type="InterPro" id="IPR014743">
    <property type="entry name" value="Cl-channel_core"/>
</dbReference>
<evidence type="ECO:0000256" key="9">
    <source>
        <dbReference type="SAM" id="Phobius"/>
    </source>
</evidence>
<accession>A0A4P9X4E6</accession>
<keyword evidence="6 9" id="KW-0472">Membrane</keyword>
<feature type="transmembrane region" description="Helical" evidence="9">
    <location>
        <begin position="216"/>
        <end position="233"/>
    </location>
</feature>
<dbReference type="Gene3D" id="3.90.1280.20">
    <property type="match status" value="1"/>
</dbReference>
<gene>
    <name evidence="11" type="ORF">CXG81DRAFT_13850</name>
</gene>
<evidence type="ECO:0000256" key="8">
    <source>
        <dbReference type="SAM" id="MobiDB-lite"/>
    </source>
</evidence>
<dbReference type="SUPFAM" id="SSF81340">
    <property type="entry name" value="Clc chloride channel"/>
    <property type="match status" value="1"/>
</dbReference>
<dbReference type="PANTHER" id="PTHR45711:SF9">
    <property type="entry name" value="ANION_PROTON EXCHANGE TRANSPORTER GEF1"/>
    <property type="match status" value="1"/>
</dbReference>
<organism evidence="11 12">
    <name type="scientific">Caulochytrium protostelioides</name>
    <dbReference type="NCBI Taxonomy" id="1555241"/>
    <lineage>
        <taxon>Eukaryota</taxon>
        <taxon>Fungi</taxon>
        <taxon>Fungi incertae sedis</taxon>
        <taxon>Chytridiomycota</taxon>
        <taxon>Chytridiomycota incertae sedis</taxon>
        <taxon>Chytridiomycetes</taxon>
        <taxon>Caulochytriales</taxon>
        <taxon>Caulochytriaceae</taxon>
        <taxon>Caulochytrium</taxon>
    </lineage>
</organism>
<dbReference type="InterPro" id="IPR001807">
    <property type="entry name" value="ClC"/>
</dbReference>
<dbReference type="SUPFAM" id="SSF54631">
    <property type="entry name" value="CBS-domain pair"/>
    <property type="match status" value="1"/>
</dbReference>
<feature type="transmembrane region" description="Helical" evidence="9">
    <location>
        <begin position="342"/>
        <end position="367"/>
    </location>
</feature>
<dbReference type="Proteomes" id="UP000274922">
    <property type="component" value="Unassembled WGS sequence"/>
</dbReference>
<evidence type="ECO:0000256" key="5">
    <source>
        <dbReference type="ARBA" id="ARBA00023065"/>
    </source>
</evidence>
<name>A0A4P9X4E6_9FUNG</name>
<evidence type="ECO:0000256" key="3">
    <source>
        <dbReference type="ARBA" id="ARBA00022692"/>
    </source>
</evidence>
<dbReference type="Gene3D" id="1.10.3080.10">
    <property type="entry name" value="Clc chloride channel"/>
    <property type="match status" value="1"/>
</dbReference>
<keyword evidence="2" id="KW-0813">Transport</keyword>
<feature type="transmembrane region" description="Helical" evidence="9">
    <location>
        <begin position="293"/>
        <end position="312"/>
    </location>
</feature>
<dbReference type="GO" id="GO:0005247">
    <property type="term" value="F:voltage-gated chloride channel activity"/>
    <property type="evidence" value="ECO:0007669"/>
    <property type="project" value="TreeGrafter"/>
</dbReference>
<evidence type="ECO:0000313" key="11">
    <source>
        <dbReference type="EMBL" id="RKO99933.1"/>
    </source>
</evidence>
<dbReference type="InterPro" id="IPR046342">
    <property type="entry name" value="CBS_dom_sf"/>
</dbReference>
<feature type="transmembrane region" description="Helical" evidence="9">
    <location>
        <begin position="373"/>
        <end position="395"/>
    </location>
</feature>
<evidence type="ECO:0000256" key="4">
    <source>
        <dbReference type="ARBA" id="ARBA00022989"/>
    </source>
</evidence>
<dbReference type="Pfam" id="PF00571">
    <property type="entry name" value="CBS"/>
    <property type="match status" value="1"/>
</dbReference>
<dbReference type="GO" id="GO:0005794">
    <property type="term" value="C:Golgi apparatus"/>
    <property type="evidence" value="ECO:0007669"/>
    <property type="project" value="TreeGrafter"/>
</dbReference>
<dbReference type="PRINTS" id="PR00762">
    <property type="entry name" value="CLCHANNEL"/>
</dbReference>
<keyword evidence="12" id="KW-1185">Reference proteome</keyword>
<evidence type="ECO:0000259" key="10">
    <source>
        <dbReference type="Pfam" id="PF00571"/>
    </source>
</evidence>
<dbReference type="OrthoDB" id="431497at2759"/>
<dbReference type="Gene3D" id="3.10.580.20">
    <property type="match status" value="1"/>
</dbReference>
<feature type="transmembrane region" description="Helical" evidence="9">
    <location>
        <begin position="7"/>
        <end position="25"/>
    </location>
</feature>
<keyword evidence="4 9" id="KW-1133">Transmembrane helix</keyword>
<dbReference type="AlphaFoldDB" id="A0A4P9X4E6"/>
<keyword evidence="3 9" id="KW-0812">Transmembrane</keyword>
<feature type="transmembrane region" description="Helical" evidence="9">
    <location>
        <begin position="179"/>
        <end position="204"/>
    </location>
</feature>
<dbReference type="GO" id="GO:0005886">
    <property type="term" value="C:plasma membrane"/>
    <property type="evidence" value="ECO:0007669"/>
    <property type="project" value="TreeGrafter"/>
</dbReference>
<reference evidence="12" key="1">
    <citation type="journal article" date="2018" name="Nat. Microbiol.">
        <title>Leveraging single-cell genomics to expand the fungal tree of life.</title>
        <authorList>
            <person name="Ahrendt S.R."/>
            <person name="Quandt C.A."/>
            <person name="Ciobanu D."/>
            <person name="Clum A."/>
            <person name="Salamov A."/>
            <person name="Andreopoulos B."/>
            <person name="Cheng J.F."/>
            <person name="Woyke T."/>
            <person name="Pelin A."/>
            <person name="Henrissat B."/>
            <person name="Reynolds N.K."/>
            <person name="Benny G.L."/>
            <person name="Smith M.E."/>
            <person name="James T.Y."/>
            <person name="Grigoriev I.V."/>
        </authorList>
    </citation>
    <scope>NUCLEOTIDE SEQUENCE [LARGE SCALE GENOMIC DNA]</scope>
    <source>
        <strain evidence="12">ATCC 52028</strain>
    </source>
</reference>
<feature type="transmembrane region" description="Helical" evidence="9">
    <location>
        <begin position="254"/>
        <end position="273"/>
    </location>
</feature>
<dbReference type="InterPro" id="IPR000644">
    <property type="entry name" value="CBS_dom"/>
</dbReference>
<evidence type="ECO:0000256" key="2">
    <source>
        <dbReference type="ARBA" id="ARBA00022448"/>
    </source>
</evidence>
<proteinExistence type="predicted"/>